<sequence length="264" mass="30285">MLVDLDDIDEFLDGDPKSQAPRLIFSGGTPAWSSEEGDHWDDESTKSVNGVEARRFLTKLRYDAPRVEHGILSFHTLVEDGLRNFRSHETDDHVIRFDEDAWEERAEQSGFITDNLLSMDIQTGYLLDYLDARNAALVLAYFQSRSLRESTIEVDIDDDGWTELEVDGFPAKKLSRYVDGLDERYPHIELHCFYAILPSSANRSAEEEASQNRQIPFRTIRGDSYSPDDVENQRGFEDAGLKRPAHGAQSLEEAMSFYDWVFFE</sequence>
<feature type="compositionally biased region" description="Basic and acidic residues" evidence="1">
    <location>
        <begin position="231"/>
        <end position="241"/>
    </location>
</feature>
<evidence type="ECO:0000256" key="1">
    <source>
        <dbReference type="SAM" id="MobiDB-lite"/>
    </source>
</evidence>
<dbReference type="AlphaFoldDB" id="A0ABD5P0K3"/>
<feature type="region of interest" description="Disordered" evidence="1">
    <location>
        <begin position="205"/>
        <end position="243"/>
    </location>
</feature>
<dbReference type="EMBL" id="JBHSDJ010000103">
    <property type="protein sequence ID" value="MFC4247853.1"/>
    <property type="molecule type" value="Genomic_DNA"/>
</dbReference>
<dbReference type="RefSeq" id="WP_246972374.1">
    <property type="nucleotide sequence ID" value="NZ_CP095397.1"/>
</dbReference>
<evidence type="ECO:0000313" key="3">
    <source>
        <dbReference type="Proteomes" id="UP001595821"/>
    </source>
</evidence>
<gene>
    <name evidence="2" type="ORF">ACFOZ7_12975</name>
</gene>
<proteinExistence type="predicted"/>
<organism evidence="2 3">
    <name type="scientific">Natribaculum luteum</name>
    <dbReference type="NCBI Taxonomy" id="1586232"/>
    <lineage>
        <taxon>Archaea</taxon>
        <taxon>Methanobacteriati</taxon>
        <taxon>Methanobacteriota</taxon>
        <taxon>Stenosarchaea group</taxon>
        <taxon>Halobacteria</taxon>
        <taxon>Halobacteriales</taxon>
        <taxon>Natrialbaceae</taxon>
        <taxon>Natribaculum</taxon>
    </lineage>
</organism>
<comment type="caution">
    <text evidence="2">The sequence shown here is derived from an EMBL/GenBank/DDBJ whole genome shotgun (WGS) entry which is preliminary data.</text>
</comment>
<evidence type="ECO:0000313" key="2">
    <source>
        <dbReference type="EMBL" id="MFC4247853.1"/>
    </source>
</evidence>
<accession>A0ABD5P0K3</accession>
<reference evidence="2 3" key="1">
    <citation type="journal article" date="2014" name="Int. J. Syst. Evol. Microbiol.">
        <title>Complete genome sequence of Corynebacterium casei LMG S-19264T (=DSM 44701T), isolated from a smear-ripened cheese.</title>
        <authorList>
            <consortium name="US DOE Joint Genome Institute (JGI-PGF)"/>
            <person name="Walter F."/>
            <person name="Albersmeier A."/>
            <person name="Kalinowski J."/>
            <person name="Ruckert C."/>
        </authorList>
    </citation>
    <scope>NUCLEOTIDE SEQUENCE [LARGE SCALE GENOMIC DNA]</scope>
    <source>
        <strain evidence="2 3">IBRC-M 10912</strain>
    </source>
</reference>
<dbReference type="Proteomes" id="UP001595821">
    <property type="component" value="Unassembled WGS sequence"/>
</dbReference>
<dbReference type="GeneID" id="71852980"/>
<name>A0ABD5P0K3_9EURY</name>
<protein>
    <submittedName>
        <fullName evidence="2">Uncharacterized protein</fullName>
    </submittedName>
</protein>